<feature type="region of interest" description="Disordered" evidence="2">
    <location>
        <begin position="1"/>
        <end position="115"/>
    </location>
</feature>
<dbReference type="SUPFAM" id="SSF52540">
    <property type="entry name" value="P-loop containing nucleoside triphosphate hydrolases"/>
    <property type="match status" value="1"/>
</dbReference>
<evidence type="ECO:0000256" key="1">
    <source>
        <dbReference type="ARBA" id="ARBA00022737"/>
    </source>
</evidence>
<dbReference type="InterPro" id="IPR056884">
    <property type="entry name" value="NPHP3-like_N"/>
</dbReference>
<comment type="caution">
    <text evidence="4">The sequence shown here is derived from an EMBL/GenBank/DDBJ whole genome shotgun (WGS) entry which is preliminary data.</text>
</comment>
<protein>
    <recommendedName>
        <fullName evidence="3">Nephrocystin 3-like N-terminal domain-containing protein</fullName>
    </recommendedName>
</protein>
<reference evidence="4 5" key="1">
    <citation type="submission" date="2024-01" db="EMBL/GenBank/DDBJ databases">
        <title>A draft genome for the cacao thread blight pathogen Marasmiellus scandens.</title>
        <authorList>
            <person name="Baruah I.K."/>
            <person name="Leung J."/>
            <person name="Bukari Y."/>
            <person name="Amoako-Attah I."/>
            <person name="Meinhardt L.W."/>
            <person name="Bailey B.A."/>
            <person name="Cohen S.P."/>
        </authorList>
    </citation>
    <scope>NUCLEOTIDE SEQUENCE [LARGE SCALE GENOMIC DNA]</scope>
    <source>
        <strain evidence="4 5">GH-19</strain>
    </source>
</reference>
<evidence type="ECO:0000313" key="4">
    <source>
        <dbReference type="EMBL" id="KAK7461664.1"/>
    </source>
</evidence>
<dbReference type="InterPro" id="IPR027417">
    <property type="entry name" value="P-loop_NTPase"/>
</dbReference>
<feature type="compositionally biased region" description="Low complexity" evidence="2">
    <location>
        <begin position="21"/>
        <end position="45"/>
    </location>
</feature>
<dbReference type="CDD" id="cd21037">
    <property type="entry name" value="MLKL_NTD"/>
    <property type="match status" value="1"/>
</dbReference>
<name>A0ABR1JJS5_9AGAR</name>
<dbReference type="Pfam" id="PF24883">
    <property type="entry name" value="NPHP3_N"/>
    <property type="match status" value="1"/>
</dbReference>
<organism evidence="4 5">
    <name type="scientific">Marasmiellus scandens</name>
    <dbReference type="NCBI Taxonomy" id="2682957"/>
    <lineage>
        <taxon>Eukaryota</taxon>
        <taxon>Fungi</taxon>
        <taxon>Dikarya</taxon>
        <taxon>Basidiomycota</taxon>
        <taxon>Agaricomycotina</taxon>
        <taxon>Agaricomycetes</taxon>
        <taxon>Agaricomycetidae</taxon>
        <taxon>Agaricales</taxon>
        <taxon>Marasmiineae</taxon>
        <taxon>Omphalotaceae</taxon>
        <taxon>Marasmiellus</taxon>
    </lineage>
</organism>
<sequence>MSNNEAKKKEKWWPRAFHSRPSSPGPTVSSPDTPPSSGSLPVPSVNASTISLPIPGSQISATRTPNSASVPKSLRTKFKEGILKPFMSRSPSPSPSAPIPILDTPNTNSSPGLSPTLSTAIVPGIVLVPPVSSDVIHQASDASPPSPPTSGSQNNESFRERMIASTPFKGMKMLAGAVNDLADLEPTSALKAVSSGLLTIIRITENMANNKSDRERLSKELQSVVQKLDAYKNDLSSSSSLHNRMETVQNSLQTKIDTLNSEMEKPWWKKILEADPDAQAIQNLQQFVRDTYQTFTMELGIQTVINAEKGVEMSEEIRSLLEEDKMAKKIIESTIQEIKNATLDALKILENQLLHENLHRSKKAEFNEVTSTSRGVCTEGTRVKILEQLMEWAKNDSSHPIFWMNGMAGTGKTTISYSFCQQLLGEQLLGASFFSSRSEDETTDPARIFPTIAYQIARRSPAFSSALLVSLDKDETSGRTPLESQFRKLILRPAKASASALEQKRLTVVCDGFDECKGLKQISDILSLLITYALELPVKFFISSRPEAEITSKFTNPDHRHQKIVLHNVEDHVVRGDIEVFLHHRFREIQEGRCIDQPWPTDAQFERLLDLSGLLFIYAATVCLFISSPDIPNSMTQDALNAVLSYNAKDSGNEASYMTLDGLYAGILTAACEKSGKEDMQKILCVIVAAQTPLCQTTIAQLLKLPPQSIRVRKTLSSLQSVTSVPDDNLLPVKIFHASFPDFLFDRTRSGPEHHLDAGEAHQFLAEKCLELLSGWLTKDNICGLKDKSKKVSEADIKTHIPEALEYACTNWISHFLQSKDTGTHELLGNQFFKGRLVLSKDAAENRTLGSGRY</sequence>
<dbReference type="Proteomes" id="UP001498398">
    <property type="component" value="Unassembled WGS sequence"/>
</dbReference>
<feature type="domain" description="Nephrocystin 3-like N-terminal" evidence="3">
    <location>
        <begin position="387"/>
        <end position="545"/>
    </location>
</feature>
<dbReference type="Gene3D" id="3.40.50.300">
    <property type="entry name" value="P-loop containing nucleotide triphosphate hydrolases"/>
    <property type="match status" value="1"/>
</dbReference>
<dbReference type="InterPro" id="IPR059179">
    <property type="entry name" value="MLKL-like_MCAfunc"/>
</dbReference>
<feature type="compositionally biased region" description="Basic and acidic residues" evidence="2">
    <location>
        <begin position="1"/>
        <end position="13"/>
    </location>
</feature>
<dbReference type="EMBL" id="JBANRG010000012">
    <property type="protein sequence ID" value="KAK7461664.1"/>
    <property type="molecule type" value="Genomic_DNA"/>
</dbReference>
<evidence type="ECO:0000313" key="5">
    <source>
        <dbReference type="Proteomes" id="UP001498398"/>
    </source>
</evidence>
<feature type="compositionally biased region" description="Polar residues" evidence="2">
    <location>
        <begin position="104"/>
        <end position="115"/>
    </location>
</feature>
<feature type="compositionally biased region" description="Polar residues" evidence="2">
    <location>
        <begin position="46"/>
        <end position="70"/>
    </location>
</feature>
<gene>
    <name evidence="4" type="ORF">VKT23_008091</name>
</gene>
<evidence type="ECO:0000259" key="3">
    <source>
        <dbReference type="Pfam" id="PF24883"/>
    </source>
</evidence>
<keyword evidence="1" id="KW-0677">Repeat</keyword>
<accession>A0ABR1JJS5</accession>
<dbReference type="PANTHER" id="PTHR10039">
    <property type="entry name" value="AMELOGENIN"/>
    <property type="match status" value="1"/>
</dbReference>
<feature type="region of interest" description="Disordered" evidence="2">
    <location>
        <begin position="136"/>
        <end position="156"/>
    </location>
</feature>
<proteinExistence type="predicted"/>
<keyword evidence="5" id="KW-1185">Reference proteome</keyword>
<evidence type="ECO:0000256" key="2">
    <source>
        <dbReference type="SAM" id="MobiDB-lite"/>
    </source>
</evidence>
<dbReference type="PANTHER" id="PTHR10039:SF17">
    <property type="entry name" value="FUNGAL STAND N-TERMINAL GOODBYE DOMAIN-CONTAINING PROTEIN-RELATED"/>
    <property type="match status" value="1"/>
</dbReference>